<name>X1ATI6_9ZZZZ</name>
<proteinExistence type="predicted"/>
<protein>
    <submittedName>
        <fullName evidence="1">Uncharacterized protein</fullName>
    </submittedName>
</protein>
<dbReference type="AlphaFoldDB" id="X1ATI6"/>
<organism evidence="1">
    <name type="scientific">marine sediment metagenome</name>
    <dbReference type="NCBI Taxonomy" id="412755"/>
    <lineage>
        <taxon>unclassified sequences</taxon>
        <taxon>metagenomes</taxon>
        <taxon>ecological metagenomes</taxon>
    </lineage>
</organism>
<feature type="non-terminal residue" evidence="1">
    <location>
        <position position="1"/>
    </location>
</feature>
<reference evidence="1" key="1">
    <citation type="journal article" date="2014" name="Front. Microbiol.">
        <title>High frequency of phylogenetically diverse reductive dehalogenase-homologous genes in deep subseafloor sedimentary metagenomes.</title>
        <authorList>
            <person name="Kawai M."/>
            <person name="Futagami T."/>
            <person name="Toyoda A."/>
            <person name="Takaki Y."/>
            <person name="Nishi S."/>
            <person name="Hori S."/>
            <person name="Arai W."/>
            <person name="Tsubouchi T."/>
            <person name="Morono Y."/>
            <person name="Uchiyama I."/>
            <person name="Ito T."/>
            <person name="Fujiyama A."/>
            <person name="Inagaki F."/>
            <person name="Takami H."/>
        </authorList>
    </citation>
    <scope>NUCLEOTIDE SEQUENCE</scope>
    <source>
        <strain evidence="1">Expedition CK06-06</strain>
    </source>
</reference>
<gene>
    <name evidence="1" type="ORF">S01H4_32158</name>
</gene>
<accession>X1ATI6</accession>
<evidence type="ECO:0000313" key="1">
    <source>
        <dbReference type="EMBL" id="GAG86035.1"/>
    </source>
</evidence>
<dbReference type="EMBL" id="BART01016775">
    <property type="protein sequence ID" value="GAG86035.1"/>
    <property type="molecule type" value="Genomic_DNA"/>
</dbReference>
<sequence>FYIFYLNVLFSHKEMSMIENLEYIRENGVSKFIEGEITRWKCPKCGGVICVHHRKCYTCGTQGIPKTGK</sequence>
<comment type="caution">
    <text evidence="1">The sequence shown here is derived from an EMBL/GenBank/DDBJ whole genome shotgun (WGS) entry which is preliminary data.</text>
</comment>